<keyword evidence="2 4" id="KW-1133">Transmembrane helix</keyword>
<keyword evidence="1 4" id="KW-0812">Transmembrane</keyword>
<evidence type="ECO:0000256" key="4">
    <source>
        <dbReference type="SAM" id="Phobius"/>
    </source>
</evidence>
<reference evidence="5 6" key="1">
    <citation type="journal article" date="2014" name="Am. J. Bot.">
        <title>Genome assembly and annotation for red clover (Trifolium pratense; Fabaceae).</title>
        <authorList>
            <person name="Istvanek J."/>
            <person name="Jaros M."/>
            <person name="Krenek A."/>
            <person name="Repkova J."/>
        </authorList>
    </citation>
    <scope>NUCLEOTIDE SEQUENCE [LARGE SCALE GENOMIC DNA]</scope>
    <source>
        <strain evidence="6">cv. Tatra</strain>
        <tissue evidence="5">Young leaves</tissue>
    </source>
</reference>
<comment type="caution">
    <text evidence="5">The sequence shown here is derived from an EMBL/GenBank/DDBJ whole genome shotgun (WGS) entry which is preliminary data.</text>
</comment>
<dbReference type="EMBL" id="ASHM01035994">
    <property type="protein sequence ID" value="PNX79440.1"/>
    <property type="molecule type" value="Genomic_DNA"/>
</dbReference>
<feature type="transmembrane region" description="Helical" evidence="4">
    <location>
        <begin position="147"/>
        <end position="180"/>
    </location>
</feature>
<accession>A0A2K3LLM9</accession>
<protein>
    <submittedName>
        <fullName evidence="5">Auxin-induced protein 5ng4-like</fullName>
    </submittedName>
</protein>
<proteinExistence type="predicted"/>
<evidence type="ECO:0000256" key="1">
    <source>
        <dbReference type="ARBA" id="ARBA00022692"/>
    </source>
</evidence>
<feature type="transmembrane region" description="Helical" evidence="4">
    <location>
        <begin position="15"/>
        <end position="40"/>
    </location>
</feature>
<dbReference type="PANTHER" id="PTHR31218">
    <property type="entry name" value="WAT1-RELATED PROTEIN"/>
    <property type="match status" value="1"/>
</dbReference>
<sequence length="222" mass="23987">MEKVAIRNLSSQAKVLGTIVSISGAFIVTLYIGPPIIIALRSSLPLHQSINTPKPSDQNWAIGGLLLTAEYILVPLWYIVQVQIMKVYPDELTVIFYYNLCVSIIAAIVGVISEPNASAWKIGLDTSLASILCSGAVYVAMFKPLSIVIAVAMGVVFLGDTLHLGSLIGATIISIGFYTVMWGKATEEVVEDVPIHETPTTQNVPLLQGYKTEVENKMHTSV</sequence>
<dbReference type="GO" id="GO:0022857">
    <property type="term" value="F:transmembrane transporter activity"/>
    <property type="evidence" value="ECO:0007669"/>
    <property type="project" value="InterPro"/>
</dbReference>
<dbReference type="GO" id="GO:0016020">
    <property type="term" value="C:membrane"/>
    <property type="evidence" value="ECO:0007669"/>
    <property type="project" value="InterPro"/>
</dbReference>
<dbReference type="InterPro" id="IPR030184">
    <property type="entry name" value="WAT1-related"/>
</dbReference>
<organism evidence="5 6">
    <name type="scientific">Trifolium pratense</name>
    <name type="common">Red clover</name>
    <dbReference type="NCBI Taxonomy" id="57577"/>
    <lineage>
        <taxon>Eukaryota</taxon>
        <taxon>Viridiplantae</taxon>
        <taxon>Streptophyta</taxon>
        <taxon>Embryophyta</taxon>
        <taxon>Tracheophyta</taxon>
        <taxon>Spermatophyta</taxon>
        <taxon>Magnoliopsida</taxon>
        <taxon>eudicotyledons</taxon>
        <taxon>Gunneridae</taxon>
        <taxon>Pentapetalae</taxon>
        <taxon>rosids</taxon>
        <taxon>fabids</taxon>
        <taxon>Fabales</taxon>
        <taxon>Fabaceae</taxon>
        <taxon>Papilionoideae</taxon>
        <taxon>50 kb inversion clade</taxon>
        <taxon>NPAAA clade</taxon>
        <taxon>Hologalegina</taxon>
        <taxon>IRL clade</taxon>
        <taxon>Trifolieae</taxon>
        <taxon>Trifolium</taxon>
    </lineage>
</organism>
<evidence type="ECO:0000313" key="6">
    <source>
        <dbReference type="Proteomes" id="UP000236291"/>
    </source>
</evidence>
<reference evidence="5 6" key="2">
    <citation type="journal article" date="2017" name="Front. Plant Sci.">
        <title>Gene Classification and Mining of Molecular Markers Useful in Red Clover (Trifolium pratense) Breeding.</title>
        <authorList>
            <person name="Istvanek J."/>
            <person name="Dluhosova J."/>
            <person name="Dluhos P."/>
            <person name="Patkova L."/>
            <person name="Nedelnik J."/>
            <person name="Repkova J."/>
        </authorList>
    </citation>
    <scope>NUCLEOTIDE SEQUENCE [LARGE SCALE GENOMIC DNA]</scope>
    <source>
        <strain evidence="6">cv. Tatra</strain>
        <tissue evidence="5">Young leaves</tissue>
    </source>
</reference>
<evidence type="ECO:0000256" key="2">
    <source>
        <dbReference type="ARBA" id="ARBA00022989"/>
    </source>
</evidence>
<feature type="transmembrane region" description="Helical" evidence="4">
    <location>
        <begin position="92"/>
        <end position="113"/>
    </location>
</feature>
<keyword evidence="3 4" id="KW-0472">Membrane</keyword>
<dbReference type="STRING" id="57577.A0A2K3LLM9"/>
<feature type="transmembrane region" description="Helical" evidence="4">
    <location>
        <begin position="60"/>
        <end position="80"/>
    </location>
</feature>
<dbReference type="ExpressionAtlas" id="A0A2K3LLM9">
    <property type="expression patterns" value="baseline"/>
</dbReference>
<evidence type="ECO:0000256" key="3">
    <source>
        <dbReference type="ARBA" id="ARBA00023136"/>
    </source>
</evidence>
<evidence type="ECO:0000313" key="5">
    <source>
        <dbReference type="EMBL" id="PNX79440.1"/>
    </source>
</evidence>
<dbReference type="Proteomes" id="UP000236291">
    <property type="component" value="Unassembled WGS sequence"/>
</dbReference>
<gene>
    <name evidence="5" type="ORF">L195_g035426</name>
</gene>
<name>A0A2K3LLM9_TRIPR</name>
<dbReference type="AlphaFoldDB" id="A0A2K3LLM9"/>